<feature type="compositionally biased region" description="Basic residues" evidence="1">
    <location>
        <begin position="35"/>
        <end position="51"/>
    </location>
</feature>
<reference evidence="2 3" key="1">
    <citation type="submission" date="2018-12" db="EMBL/GenBank/DDBJ databases">
        <authorList>
            <person name="Sun L."/>
            <person name="Chen Z."/>
        </authorList>
    </citation>
    <scope>NUCLEOTIDE SEQUENCE [LARGE SCALE GENOMIC DNA]</scope>
    <source>
        <strain evidence="2 3">DSM 15890</strain>
    </source>
</reference>
<dbReference type="Proteomes" id="UP000279446">
    <property type="component" value="Unassembled WGS sequence"/>
</dbReference>
<evidence type="ECO:0000256" key="1">
    <source>
        <dbReference type="SAM" id="MobiDB-lite"/>
    </source>
</evidence>
<evidence type="ECO:0000313" key="2">
    <source>
        <dbReference type="EMBL" id="RUT43318.1"/>
    </source>
</evidence>
<evidence type="ECO:0000313" key="3">
    <source>
        <dbReference type="Proteomes" id="UP000279446"/>
    </source>
</evidence>
<protein>
    <submittedName>
        <fullName evidence="2">Uncharacterized protein</fullName>
    </submittedName>
</protein>
<dbReference type="EMBL" id="RZNY01000020">
    <property type="protein sequence ID" value="RUT43318.1"/>
    <property type="molecule type" value="Genomic_DNA"/>
</dbReference>
<proteinExistence type="predicted"/>
<gene>
    <name evidence="2" type="ORF">EJP82_20410</name>
</gene>
<dbReference type="AlphaFoldDB" id="A0A433Y4S6"/>
<keyword evidence="3" id="KW-1185">Reference proteome</keyword>
<sequence>MPRRGEKRLLARGHLGASKAAEFTSVFPGNTGAAKVRRTRRGKSVPRTKPKRISEGDSDTGAPLQPPKLPKRVSKGRQPLGPSLMVREGLGGMRPMG</sequence>
<organism evidence="2 3">
    <name type="scientific">Paenibacillus anaericanus</name>
    <dbReference type="NCBI Taxonomy" id="170367"/>
    <lineage>
        <taxon>Bacteria</taxon>
        <taxon>Bacillati</taxon>
        <taxon>Bacillota</taxon>
        <taxon>Bacilli</taxon>
        <taxon>Bacillales</taxon>
        <taxon>Paenibacillaceae</taxon>
        <taxon>Paenibacillus</taxon>
    </lineage>
</organism>
<name>A0A433Y4S6_9BACL</name>
<feature type="region of interest" description="Disordered" evidence="1">
    <location>
        <begin position="30"/>
        <end position="97"/>
    </location>
</feature>
<accession>A0A433Y4S6</accession>
<comment type="caution">
    <text evidence="2">The sequence shown here is derived from an EMBL/GenBank/DDBJ whole genome shotgun (WGS) entry which is preliminary data.</text>
</comment>